<evidence type="ECO:0008006" key="3">
    <source>
        <dbReference type="Google" id="ProtNLM"/>
    </source>
</evidence>
<dbReference type="Gene3D" id="3.40.50.2300">
    <property type="match status" value="2"/>
</dbReference>
<dbReference type="EMBL" id="CP044399">
    <property type="protein sequence ID" value="QFI38853.1"/>
    <property type="molecule type" value="Genomic_DNA"/>
</dbReference>
<proteinExistence type="predicted"/>
<dbReference type="Pfam" id="PF04392">
    <property type="entry name" value="ABC_sub_bind"/>
    <property type="match status" value="1"/>
</dbReference>
<name>A0A5J6WL58_MORMI</name>
<dbReference type="InterPro" id="IPR007487">
    <property type="entry name" value="ABC_transpt-TYRBP-like"/>
</dbReference>
<gene>
    <name evidence="1" type="ORF">FR932_13825</name>
</gene>
<dbReference type="OrthoDB" id="9776955at2"/>
<dbReference type="Proteomes" id="UP000327424">
    <property type="component" value="Chromosome"/>
</dbReference>
<evidence type="ECO:0000313" key="2">
    <source>
        <dbReference type="Proteomes" id="UP000327424"/>
    </source>
</evidence>
<sequence>MRAGYIMERSHLFHFPHRTSRHLGTPSSILLIGLLYLLSVAETQASQLRVAISALDSNIVAEHVQSGLQSELSRKGYVAGTNLTWVNNKGKVKSSDVNVIISTSEHHPFISLVNQQGVATEINRDITEFSTPLAEQYEINFIKKLLPGTNALGVIINKNVIDMPNTEQFLARQEQKGMHIVYYYIETSDELRAATRILASAVDVIYLPYHITDMPELEQVVIVAERNDVALIGADHRSINKGVFAVYNIDYFQVGRDTADLLVRLAEERDTFNGSNDYLARPVLSLNLDAAARMGVELSSDIINKATFIIE</sequence>
<dbReference type="AlphaFoldDB" id="A0A5J6WL58"/>
<dbReference type="KEGG" id="mmaa:FR932_13825"/>
<dbReference type="PANTHER" id="PTHR35271:SF1">
    <property type="entry name" value="ABC TRANSPORTER, SUBSTRATE-BINDING LIPOPROTEIN"/>
    <property type="match status" value="1"/>
</dbReference>
<evidence type="ECO:0000313" key="1">
    <source>
        <dbReference type="EMBL" id="QFI38853.1"/>
    </source>
</evidence>
<dbReference type="PANTHER" id="PTHR35271">
    <property type="entry name" value="ABC TRANSPORTER, SUBSTRATE-BINDING LIPOPROTEIN-RELATED"/>
    <property type="match status" value="1"/>
</dbReference>
<protein>
    <recommendedName>
        <fullName evidence="3">ABC transporter substrate-binding protein</fullName>
    </recommendedName>
</protein>
<reference evidence="1 2" key="1">
    <citation type="submission" date="2019-09" db="EMBL/GenBank/DDBJ databases">
        <title>Hybrid Assembly of the complete Genome of the Deep-Sea Bacterium Moritella marina from long Nanopore and Illumina reads.</title>
        <authorList>
            <person name="Magin S."/>
            <person name="Georgoulis A."/>
            <person name="Papadimitriou K."/>
            <person name="Iliakis G."/>
            <person name="Vorgias C.E."/>
        </authorList>
    </citation>
    <scope>NUCLEOTIDE SEQUENCE [LARGE SCALE GENOMIC DNA]</scope>
    <source>
        <strain evidence="1 2">MP-1</strain>
    </source>
</reference>
<organism evidence="1 2">
    <name type="scientific">Moritella marina ATCC 15381</name>
    <dbReference type="NCBI Taxonomy" id="1202962"/>
    <lineage>
        <taxon>Bacteria</taxon>
        <taxon>Pseudomonadati</taxon>
        <taxon>Pseudomonadota</taxon>
        <taxon>Gammaproteobacteria</taxon>
        <taxon>Alteromonadales</taxon>
        <taxon>Moritellaceae</taxon>
        <taxon>Moritella</taxon>
    </lineage>
</organism>
<accession>A0A5J6WL58</accession>
<keyword evidence="2" id="KW-1185">Reference proteome</keyword>